<dbReference type="AlphaFoldDB" id="A0AAU9DI29"/>
<reference evidence="2 3" key="1">
    <citation type="submission" date="2021-12" db="EMBL/GenBank/DDBJ databases">
        <title>Genome sequencing of bacteria with rrn-lacking chromosome and rrn-plasmid.</title>
        <authorList>
            <person name="Anda M."/>
            <person name="Iwasaki W."/>
        </authorList>
    </citation>
    <scope>NUCLEOTIDE SEQUENCE [LARGE SCALE GENOMIC DNA]</scope>
    <source>
        <strain evidence="2 3">DSM 100852</strain>
    </source>
</reference>
<feature type="compositionally biased region" description="Polar residues" evidence="1">
    <location>
        <begin position="726"/>
        <end position="738"/>
    </location>
</feature>
<evidence type="ECO:0000313" key="2">
    <source>
        <dbReference type="EMBL" id="BDD10780.1"/>
    </source>
</evidence>
<feature type="region of interest" description="Disordered" evidence="1">
    <location>
        <begin position="1"/>
        <end position="24"/>
    </location>
</feature>
<evidence type="ECO:0000256" key="1">
    <source>
        <dbReference type="SAM" id="MobiDB-lite"/>
    </source>
</evidence>
<sequence>MFREQDRHPPQHQASGGAPEGGGVLSLSEFQRQTRDWRGREDQYTSFPLLQTIDTILYAYEEATSSGEQLGTRLPHLTQGQTQIETQRHAFIGSLPMEENRLRAEARQNPKPSFFQFEAKRNLGLYQKLVLFEEQHRTATSRASSAKTDMARNIRYRQNLLNELEIHANNLKTSLSTSPNHPAGLVMALENLLAHIAQEQQQILGGEHAPLLDESPLDPELERAMQMAEAYKEKCQYLPEIIQEHDGLHQITDEAISTHSSLRSIRPSSRDYERSLSMASERETVTRGALQDSQDALKKTIQGHLESLHHMEREVFRWFRKTPLPVKGAIPHLDKALDLLGRIDVEYQYLADLMLRHRIEPWVPSESIRIVVGDDPENPTFNDEEPEAFWNRFLYRCSAIKIHPKEDEVQSSVLVPDKEDRPGLFTASPGKIPPDSPKVEGLMPRPMASQHSNSRITAYLARLMTSGPGRDLLYSALESKSFGKTPAPGVTILGGTTATPHFFVNQRSGATKGKMHIIPTLNGPSVIDVPSLTFSEDASEKGYEILSADCASDGRKPVELKINISQPAGNLAVDFLDEKSKGLHGLAFAHNFTHFTSAFAEAVETWRNHPQVPDKRKQDDVNVVENDVRAQAGLPKRSGKAVHNMVVTGEKCVERAPDTPLHYRTFTGSPTAPVTATTSNWLPTSTAPPSAPELTVSVSPWLPERRTPSPPPGSLSLPPIDEESTEPFNFSTDQQLPTFSDFRHAPFLPPPEEHSEPSLKSSQGDPSPEHSLENTMMYRRATASGRRPLSTISVTSSLRFASLPRGVNQEKLQEHFGEASLPDAQEFTEVTERSDMTGKVGTIYFMGKEDEEATHIMKTMEDSELAPSETNEAFANNFIRLMGRRSTAPATRSLNEEERETFREYIMSSQMGNAFRLNFRFMAQQIANPKDIKCLFMERMPGAPFDRCYGDGGPDELMDKSMLKSFGELAVYDFLLGNTDRFIGNFNEGNVMYDSQSGQVSGIDQALQIGGMEYMARMMTHQLAGPDSAGSYVSKGNRLVKSKNTSALEEIIGSIKPLYAQFFQDLLRAFLNDERHMFFDNLRICGCANLGVPLNSEQASHMMYGIVEAMLRLKQKRSLKKTMKRMNLGLDPLERQAFFNNWEAAIEAVKSVGEEDLQQKLRDQKAKETE</sequence>
<dbReference type="EMBL" id="AP025314">
    <property type="protein sequence ID" value="BDD10780.1"/>
    <property type="molecule type" value="Genomic_DNA"/>
</dbReference>
<feature type="region of interest" description="Disordered" evidence="1">
    <location>
        <begin position="663"/>
        <end position="771"/>
    </location>
</feature>
<feature type="compositionally biased region" description="Polar residues" evidence="1">
    <location>
        <begin position="666"/>
        <end position="688"/>
    </location>
</feature>
<feature type="compositionally biased region" description="Basic and acidic residues" evidence="1">
    <location>
        <begin position="268"/>
        <end position="285"/>
    </location>
</feature>
<dbReference type="KEGG" id="fax:FUAX_32120"/>
<protein>
    <submittedName>
        <fullName evidence="2">Uncharacterized protein</fullName>
    </submittedName>
</protein>
<evidence type="ECO:0000313" key="3">
    <source>
        <dbReference type="Proteomes" id="UP001348817"/>
    </source>
</evidence>
<gene>
    <name evidence="2" type="ORF">FUAX_32120</name>
</gene>
<feature type="region of interest" description="Disordered" evidence="1">
    <location>
        <begin position="418"/>
        <end position="437"/>
    </location>
</feature>
<accession>A0AAU9DI29</accession>
<name>A0AAU9DI29_9BACT</name>
<feature type="region of interest" description="Disordered" evidence="1">
    <location>
        <begin position="259"/>
        <end position="290"/>
    </location>
</feature>
<dbReference type="Proteomes" id="UP001348817">
    <property type="component" value="Chromosome"/>
</dbReference>
<keyword evidence="3" id="KW-1185">Reference proteome</keyword>
<dbReference type="RefSeq" id="WP_338392314.1">
    <property type="nucleotide sequence ID" value="NZ_AP025314.1"/>
</dbReference>
<organism evidence="2 3">
    <name type="scientific">Fulvitalea axinellae</name>
    <dbReference type="NCBI Taxonomy" id="1182444"/>
    <lineage>
        <taxon>Bacteria</taxon>
        <taxon>Pseudomonadati</taxon>
        <taxon>Bacteroidota</taxon>
        <taxon>Cytophagia</taxon>
        <taxon>Cytophagales</taxon>
        <taxon>Persicobacteraceae</taxon>
        <taxon>Fulvitalea</taxon>
    </lineage>
</organism>
<proteinExistence type="predicted"/>